<organism evidence="2 3">
    <name type="scientific">Trinickia terrae</name>
    <dbReference type="NCBI Taxonomy" id="2571161"/>
    <lineage>
        <taxon>Bacteria</taxon>
        <taxon>Pseudomonadati</taxon>
        <taxon>Pseudomonadota</taxon>
        <taxon>Betaproteobacteria</taxon>
        <taxon>Burkholderiales</taxon>
        <taxon>Burkholderiaceae</taxon>
        <taxon>Trinickia</taxon>
    </lineage>
</organism>
<evidence type="ECO:0000313" key="2">
    <source>
        <dbReference type="EMBL" id="TKC89245.1"/>
    </source>
</evidence>
<protein>
    <submittedName>
        <fullName evidence="2">DUF2844 domain-containing protein</fullName>
    </submittedName>
</protein>
<dbReference type="OrthoDB" id="7561239at2"/>
<keyword evidence="1" id="KW-0732">Signal</keyword>
<reference evidence="2 3" key="1">
    <citation type="submission" date="2019-04" db="EMBL/GenBank/DDBJ databases">
        <title>Trinickia sp. 7GSK02, isolated from subtropical forest soil.</title>
        <authorList>
            <person name="Gao Z.-H."/>
            <person name="Qiu L.-H."/>
        </authorList>
    </citation>
    <scope>NUCLEOTIDE SEQUENCE [LARGE SCALE GENOMIC DNA]</scope>
    <source>
        <strain evidence="2 3">7GSK02</strain>
    </source>
</reference>
<dbReference type="Proteomes" id="UP000305539">
    <property type="component" value="Unassembled WGS sequence"/>
</dbReference>
<name>A0A4U1I7M2_9BURK</name>
<evidence type="ECO:0000256" key="1">
    <source>
        <dbReference type="SAM" id="SignalP"/>
    </source>
</evidence>
<keyword evidence="3" id="KW-1185">Reference proteome</keyword>
<dbReference type="AlphaFoldDB" id="A0A4U1I7M2"/>
<comment type="caution">
    <text evidence="2">The sequence shown here is derived from an EMBL/GenBank/DDBJ whole genome shotgun (WGS) entry which is preliminary data.</text>
</comment>
<feature type="chain" id="PRO_5020406419" evidence="1">
    <location>
        <begin position="23"/>
        <end position="166"/>
    </location>
</feature>
<evidence type="ECO:0000313" key="3">
    <source>
        <dbReference type="Proteomes" id="UP000305539"/>
    </source>
</evidence>
<accession>A0A4U1I7M2</accession>
<dbReference type="Pfam" id="PF11005">
    <property type="entry name" value="DUF2844"/>
    <property type="match status" value="1"/>
</dbReference>
<gene>
    <name evidence="2" type="ORF">FAZ69_09800</name>
</gene>
<proteinExistence type="predicted"/>
<dbReference type="InterPro" id="IPR021267">
    <property type="entry name" value="DUF2844"/>
</dbReference>
<feature type="signal peptide" evidence="1">
    <location>
        <begin position="1"/>
        <end position="22"/>
    </location>
</feature>
<dbReference type="EMBL" id="SWJE01000005">
    <property type="protein sequence ID" value="TKC89245.1"/>
    <property type="molecule type" value="Genomic_DNA"/>
</dbReference>
<sequence>MPSRFRRAVLHASIAVPSSLFAVLPAYAVLGGSPMQTPSGATATTSSSVARAAATGSSTSSSSSYSVIETTLETGTVVREYVTTSGTVFGIAWSGPQIPNLSDLLGGYFPQFASGVAASHTAGVRGPASVEASGLVVHSAGHMGSFFGQAYVPSALPSGVSSSDIK</sequence>